<dbReference type="Pfam" id="PF13472">
    <property type="entry name" value="Lipase_GDSL_2"/>
    <property type="match status" value="1"/>
</dbReference>
<dbReference type="Gene3D" id="3.40.50.1110">
    <property type="entry name" value="SGNH hydrolase"/>
    <property type="match status" value="1"/>
</dbReference>
<dbReference type="Gene3D" id="2.60.120.260">
    <property type="entry name" value="Galactose-binding domain-like"/>
    <property type="match status" value="1"/>
</dbReference>
<comment type="caution">
    <text evidence="3">The sequence shown here is derived from an EMBL/GenBank/DDBJ whole genome shotgun (WGS) entry which is preliminary data.</text>
</comment>
<evidence type="ECO:0000313" key="4">
    <source>
        <dbReference type="Proteomes" id="UP001596106"/>
    </source>
</evidence>
<dbReference type="PANTHER" id="PTHR34407:SF1">
    <property type="entry name" value="SGNH HYDROLASE-TYPE ESTERASE DOMAIN-CONTAINING PROTEIN"/>
    <property type="match status" value="1"/>
</dbReference>
<keyword evidence="4" id="KW-1185">Reference proteome</keyword>
<feature type="domain" description="SGNH hydrolase-type esterase" evidence="2">
    <location>
        <begin position="55"/>
        <end position="202"/>
    </location>
</feature>
<keyword evidence="1" id="KW-0732">Signal</keyword>
<dbReference type="InterPro" id="IPR036514">
    <property type="entry name" value="SGNH_hydro_sf"/>
</dbReference>
<gene>
    <name evidence="3" type="ORF">ACFPMF_25055</name>
</gene>
<name>A0ABW0IGJ9_9BACT</name>
<dbReference type="PANTHER" id="PTHR34407">
    <property type="entry name" value="EXPRESSED PROTEIN"/>
    <property type="match status" value="1"/>
</dbReference>
<dbReference type="Proteomes" id="UP001596106">
    <property type="component" value="Unassembled WGS sequence"/>
</dbReference>
<feature type="chain" id="PRO_5045771039" evidence="1">
    <location>
        <begin position="21"/>
        <end position="420"/>
    </location>
</feature>
<dbReference type="RefSeq" id="WP_379850310.1">
    <property type="nucleotide sequence ID" value="NZ_JBHSMA010000014.1"/>
</dbReference>
<keyword evidence="3" id="KW-0378">Hydrolase</keyword>
<dbReference type="EMBL" id="JBHSMA010000014">
    <property type="protein sequence ID" value="MFC5412618.1"/>
    <property type="molecule type" value="Genomic_DNA"/>
</dbReference>
<dbReference type="GO" id="GO:0016787">
    <property type="term" value="F:hydrolase activity"/>
    <property type="evidence" value="ECO:0007669"/>
    <property type="project" value="UniProtKB-KW"/>
</dbReference>
<accession>A0ABW0IGJ9</accession>
<evidence type="ECO:0000259" key="2">
    <source>
        <dbReference type="Pfam" id="PF13472"/>
    </source>
</evidence>
<dbReference type="SUPFAM" id="SSF52266">
    <property type="entry name" value="SGNH hydrolase"/>
    <property type="match status" value="1"/>
</dbReference>
<evidence type="ECO:0000256" key="1">
    <source>
        <dbReference type="SAM" id="SignalP"/>
    </source>
</evidence>
<evidence type="ECO:0000313" key="3">
    <source>
        <dbReference type="EMBL" id="MFC5412618.1"/>
    </source>
</evidence>
<feature type="signal peptide" evidence="1">
    <location>
        <begin position="1"/>
        <end position="20"/>
    </location>
</feature>
<dbReference type="InterPro" id="IPR013830">
    <property type="entry name" value="SGNH_hydro"/>
</dbReference>
<protein>
    <submittedName>
        <fullName evidence="3">SGNH/GDSL hydrolase family protein</fullName>
    </submittedName>
</protein>
<dbReference type="CDD" id="cd00229">
    <property type="entry name" value="SGNH_hydrolase"/>
    <property type="match status" value="1"/>
</dbReference>
<organism evidence="3 4">
    <name type="scientific">Larkinella bovis</name>
    <dbReference type="NCBI Taxonomy" id="683041"/>
    <lineage>
        <taxon>Bacteria</taxon>
        <taxon>Pseudomonadati</taxon>
        <taxon>Bacteroidota</taxon>
        <taxon>Cytophagia</taxon>
        <taxon>Cytophagales</taxon>
        <taxon>Spirosomataceae</taxon>
        <taxon>Larkinella</taxon>
    </lineage>
</organism>
<sequence>MRRILSFLFVVVFFSSFAQAQTDTLSENRPFLERNGLPNFFHKLQKGGPVSIAYFGGSITEAGHGWREQSLNWLQQQYPKANLTHINAAIGGTGSDLGVFRLRQHVLVHKPDLVFVEFAVNDSGQQPEKIHKAMEGIVRQIWRQNRKTDICFVYTLNAPMAPVLLERRMPNSVRAMEQIAHHYGIPSVHMGLEVIRLDRQGKLIWGGKKEDYPDKTVFAPDKTHPYSDTGHRLYTEALSGAMRQIATVGKPGAHAVLKPFVSDNWENAQMIPVQSLVRQGNWQEVTPDNDTVARQLRNRFASLLKSNQPGASLQIRFKGTMAGLYDVIGPGCGQYAVTIDGTPGALYPRFDSFATYYRSHYFFLPTLDEKSHTITLTVSAEPLDKAAILQKRNQTINDPRRYAENAVYAGQLLIIGKLEK</sequence>
<proteinExistence type="predicted"/>
<reference evidence="4" key="1">
    <citation type="journal article" date="2019" name="Int. J. Syst. Evol. Microbiol.">
        <title>The Global Catalogue of Microorganisms (GCM) 10K type strain sequencing project: providing services to taxonomists for standard genome sequencing and annotation.</title>
        <authorList>
            <consortium name="The Broad Institute Genomics Platform"/>
            <consortium name="The Broad Institute Genome Sequencing Center for Infectious Disease"/>
            <person name="Wu L."/>
            <person name="Ma J."/>
        </authorList>
    </citation>
    <scope>NUCLEOTIDE SEQUENCE [LARGE SCALE GENOMIC DNA]</scope>
    <source>
        <strain evidence="4">CCUG 55250</strain>
    </source>
</reference>